<sequence length="255" mass="27726">MRLHEIDTHLLDGVREIVDVTHEQVRLRRHLRAPEEVAYRRADLDAPDGPLGAGVLALALTGPNPPGHTDPSALVPLLGRLAPGARLLLLLGWPVAAIPYHRLLDPLGAARCQVVTAAPLDRVAIRGVHAALVVERVTSVTTPRPYLSPEDHSPRESADHTTALLRMANEYVLGDLVTRPARRRLAELDDRVAALTRELAERDEALRAAERDLAGARARLAALESPSASALGRLVLGRTGRAGAGLRRVLERRRR</sequence>
<keyword evidence="1" id="KW-0175">Coiled coil</keyword>
<organism evidence="2 3">
    <name type="scientific">Micromonospora cathayae</name>
    <dbReference type="NCBI Taxonomy" id="3028804"/>
    <lineage>
        <taxon>Bacteria</taxon>
        <taxon>Bacillati</taxon>
        <taxon>Actinomycetota</taxon>
        <taxon>Actinomycetes</taxon>
        <taxon>Micromonosporales</taxon>
        <taxon>Micromonosporaceae</taxon>
        <taxon>Micromonospora</taxon>
    </lineage>
</organism>
<proteinExistence type="predicted"/>
<reference evidence="2 3" key="1">
    <citation type="submission" date="2023-02" db="EMBL/GenBank/DDBJ databases">
        <authorList>
            <person name="Mo P."/>
        </authorList>
    </citation>
    <scope>NUCLEOTIDE SEQUENCE [LARGE SCALE GENOMIC DNA]</scope>
    <source>
        <strain evidence="2 3">HUAS 3</strain>
    </source>
</reference>
<evidence type="ECO:0000313" key="3">
    <source>
        <dbReference type="Proteomes" id="UP001219605"/>
    </source>
</evidence>
<feature type="coiled-coil region" evidence="1">
    <location>
        <begin position="185"/>
        <end position="219"/>
    </location>
</feature>
<gene>
    <name evidence="2" type="ORF">PVK37_16110</name>
</gene>
<keyword evidence="3" id="KW-1185">Reference proteome</keyword>
<dbReference type="Proteomes" id="UP001219605">
    <property type="component" value="Chromosome"/>
</dbReference>
<dbReference type="EMBL" id="CP118615">
    <property type="protein sequence ID" value="WDZ87816.1"/>
    <property type="molecule type" value="Genomic_DNA"/>
</dbReference>
<evidence type="ECO:0000313" key="2">
    <source>
        <dbReference type="EMBL" id="WDZ87816.1"/>
    </source>
</evidence>
<name>A0ABY7ZXL9_9ACTN</name>
<dbReference type="RefSeq" id="WP_275034826.1">
    <property type="nucleotide sequence ID" value="NZ_CP118615.1"/>
</dbReference>
<protein>
    <submittedName>
        <fullName evidence="2">Uncharacterized protein</fullName>
    </submittedName>
</protein>
<accession>A0ABY7ZXL9</accession>
<evidence type="ECO:0000256" key="1">
    <source>
        <dbReference type="SAM" id="Coils"/>
    </source>
</evidence>